<evidence type="ECO:0000313" key="2">
    <source>
        <dbReference type="WBParaSite" id="nRc.2.0.1.t16953-RA"/>
    </source>
</evidence>
<protein>
    <submittedName>
        <fullName evidence="2">Uncharacterized protein</fullName>
    </submittedName>
</protein>
<name>A0A915IRX6_ROMCU</name>
<dbReference type="AlphaFoldDB" id="A0A915IRX6"/>
<dbReference type="WBParaSite" id="nRc.2.0.1.t16953-RA">
    <property type="protein sequence ID" value="nRc.2.0.1.t16953-RA"/>
    <property type="gene ID" value="nRc.2.0.1.g16953"/>
</dbReference>
<organism evidence="1 2">
    <name type="scientific">Romanomermis culicivorax</name>
    <name type="common">Nematode worm</name>
    <dbReference type="NCBI Taxonomy" id="13658"/>
    <lineage>
        <taxon>Eukaryota</taxon>
        <taxon>Metazoa</taxon>
        <taxon>Ecdysozoa</taxon>
        <taxon>Nematoda</taxon>
        <taxon>Enoplea</taxon>
        <taxon>Dorylaimia</taxon>
        <taxon>Mermithida</taxon>
        <taxon>Mermithoidea</taxon>
        <taxon>Mermithidae</taxon>
        <taxon>Romanomermis</taxon>
    </lineage>
</organism>
<dbReference type="Proteomes" id="UP000887565">
    <property type="component" value="Unplaced"/>
</dbReference>
<reference evidence="2" key="1">
    <citation type="submission" date="2022-11" db="UniProtKB">
        <authorList>
            <consortium name="WormBaseParasite"/>
        </authorList>
    </citation>
    <scope>IDENTIFICATION</scope>
</reference>
<accession>A0A915IRX6</accession>
<proteinExistence type="predicted"/>
<keyword evidence="1" id="KW-1185">Reference proteome</keyword>
<sequence length="70" mass="8121">MSAGKPKNSCSVKRRSFGHSFFTQLRQIFLYLGTNWRKFFLMVSCSESEQPKIYLCNQNFSSSCTLEPDL</sequence>
<evidence type="ECO:0000313" key="1">
    <source>
        <dbReference type="Proteomes" id="UP000887565"/>
    </source>
</evidence>